<comment type="similarity">
    <text evidence="1">Belongs to the GSP E family.</text>
</comment>
<comment type="caution">
    <text evidence="2">The sequence shown here is derived from an EMBL/GenBank/DDBJ whole genome shotgun (WGS) entry which is preliminary data.</text>
</comment>
<dbReference type="AlphaFoldDB" id="A0A9Q4KRG2"/>
<accession>A0A9Q4KRG2</accession>
<feature type="non-terminal residue" evidence="2">
    <location>
        <position position="1"/>
    </location>
</feature>
<dbReference type="Proteomes" id="UP001143747">
    <property type="component" value="Unassembled WGS sequence"/>
</dbReference>
<keyword evidence="3" id="KW-1185">Reference proteome</keyword>
<evidence type="ECO:0000313" key="3">
    <source>
        <dbReference type="Proteomes" id="UP001143747"/>
    </source>
</evidence>
<dbReference type="Gene3D" id="3.40.50.300">
    <property type="entry name" value="P-loop containing nucleotide triphosphate hydrolases"/>
    <property type="match status" value="1"/>
</dbReference>
<sequence length="126" mass="14462">VDNLNIVIIQSAVRRPNGDMVRRMISVNELVGYDPETGGFSFVAMFIWNPVTDTFDFPGKGSSFLLENKVATLLGLPEERRGEIYLEIDKRARILERLHKAGYTGFWDLYHMMTKIKKQGLLKIEI</sequence>
<name>A0A9Q4KRG2_9EURY</name>
<dbReference type="GO" id="GO:0016887">
    <property type="term" value="F:ATP hydrolysis activity"/>
    <property type="evidence" value="ECO:0007669"/>
    <property type="project" value="InterPro"/>
</dbReference>
<dbReference type="EMBL" id="JAKELO010000002">
    <property type="protein sequence ID" value="MDE4907081.1"/>
    <property type="molecule type" value="Genomic_DNA"/>
</dbReference>
<evidence type="ECO:0000313" key="2">
    <source>
        <dbReference type="EMBL" id="MDE4907081.1"/>
    </source>
</evidence>
<reference evidence="2" key="1">
    <citation type="submission" date="2022-01" db="EMBL/GenBank/DDBJ databases">
        <title>Draft genome of Methanogenium marinum DSM 15558.</title>
        <authorList>
            <person name="Chen S.-C."/>
            <person name="You Y.-T."/>
        </authorList>
    </citation>
    <scope>NUCLEOTIDE SEQUENCE</scope>
    <source>
        <strain evidence="2">DSM 15558</strain>
    </source>
</reference>
<protein>
    <submittedName>
        <fullName evidence="2">Secretion system protein E</fullName>
    </submittedName>
</protein>
<proteinExistence type="inferred from homology"/>
<dbReference type="PANTHER" id="PTHR30486">
    <property type="entry name" value="TWITCHING MOTILITY PROTEIN PILT"/>
    <property type="match status" value="1"/>
</dbReference>
<gene>
    <name evidence="2" type="ORF">L0665_00365</name>
</gene>
<dbReference type="PANTHER" id="PTHR30486:SF14">
    <property type="entry name" value="FLAGELLA ACCESSORY PROTEIN I"/>
    <property type="match status" value="1"/>
</dbReference>
<dbReference type="InterPro" id="IPR027417">
    <property type="entry name" value="P-loop_NTPase"/>
</dbReference>
<organism evidence="2 3">
    <name type="scientific">Methanogenium marinum</name>
    <dbReference type="NCBI Taxonomy" id="348610"/>
    <lineage>
        <taxon>Archaea</taxon>
        <taxon>Methanobacteriati</taxon>
        <taxon>Methanobacteriota</taxon>
        <taxon>Stenosarchaea group</taxon>
        <taxon>Methanomicrobia</taxon>
        <taxon>Methanomicrobiales</taxon>
        <taxon>Methanomicrobiaceae</taxon>
        <taxon>Methanogenium</taxon>
    </lineage>
</organism>
<dbReference type="InterPro" id="IPR050921">
    <property type="entry name" value="T4SS_GSP_E_ATPase"/>
</dbReference>
<evidence type="ECO:0000256" key="1">
    <source>
        <dbReference type="ARBA" id="ARBA00006611"/>
    </source>
</evidence>